<feature type="region of interest" description="Disordered" evidence="9">
    <location>
        <begin position="430"/>
        <end position="467"/>
    </location>
</feature>
<dbReference type="EMBL" id="KL197734">
    <property type="protein sequence ID" value="KDQ53357.1"/>
    <property type="molecule type" value="Genomic_DNA"/>
</dbReference>
<evidence type="ECO:0000313" key="12">
    <source>
        <dbReference type="EMBL" id="KDQ53357.1"/>
    </source>
</evidence>
<dbReference type="GO" id="GO:0046355">
    <property type="term" value="P:mannan catabolic process"/>
    <property type="evidence" value="ECO:0007669"/>
    <property type="project" value="UniProtKB-ARBA"/>
</dbReference>
<dbReference type="Pfam" id="PF26410">
    <property type="entry name" value="GH5_mannosidase"/>
    <property type="match status" value="1"/>
</dbReference>
<keyword evidence="8" id="KW-0326">Glycosidase</keyword>
<dbReference type="HOGENOM" id="CLU_031603_3_0_1"/>
<keyword evidence="13" id="KW-1185">Reference proteome</keyword>
<dbReference type="EC" id="3.2.1.78" evidence="4"/>
<protein>
    <recommendedName>
        <fullName evidence="4">mannan endo-1,4-beta-mannosidase</fullName>
        <ecNumber evidence="4">3.2.1.78</ecNumber>
    </recommendedName>
</protein>
<dbReference type="STRING" id="933084.A0A067PPY4"/>
<comment type="catalytic activity">
    <reaction evidence="1">
        <text>Random hydrolysis of (1-&gt;4)-beta-D-mannosidic linkages in mannans, galactomannans and glucomannans.</text>
        <dbReference type="EC" id="3.2.1.78"/>
    </reaction>
</comment>
<dbReference type="InterPro" id="IPR017853">
    <property type="entry name" value="GH"/>
</dbReference>
<dbReference type="OrthoDB" id="406631at2759"/>
<dbReference type="PANTHER" id="PTHR31451">
    <property type="match status" value="1"/>
</dbReference>
<dbReference type="InParanoid" id="A0A067PPY4"/>
<evidence type="ECO:0000256" key="8">
    <source>
        <dbReference type="ARBA" id="ARBA00023295"/>
    </source>
</evidence>
<evidence type="ECO:0000256" key="4">
    <source>
        <dbReference type="ARBA" id="ARBA00012706"/>
    </source>
</evidence>
<keyword evidence="7 12" id="KW-0378">Hydrolase</keyword>
<comment type="similarity">
    <text evidence="3">Belongs to the glycosyl hydrolase 5 (cellulase A) family.</text>
</comment>
<evidence type="ECO:0000256" key="5">
    <source>
        <dbReference type="ARBA" id="ARBA00022525"/>
    </source>
</evidence>
<evidence type="ECO:0000256" key="9">
    <source>
        <dbReference type="SAM" id="MobiDB-lite"/>
    </source>
</evidence>
<dbReference type="AlphaFoldDB" id="A0A067PPY4"/>
<reference evidence="13" key="1">
    <citation type="journal article" date="2014" name="Proc. Natl. Acad. Sci. U.S.A.">
        <title>Extensive sampling of basidiomycete genomes demonstrates inadequacy of the white-rot/brown-rot paradigm for wood decay fungi.</title>
        <authorList>
            <person name="Riley R."/>
            <person name="Salamov A.A."/>
            <person name="Brown D.W."/>
            <person name="Nagy L.G."/>
            <person name="Floudas D."/>
            <person name="Held B.W."/>
            <person name="Levasseur A."/>
            <person name="Lombard V."/>
            <person name="Morin E."/>
            <person name="Otillar R."/>
            <person name="Lindquist E.A."/>
            <person name="Sun H."/>
            <person name="LaButti K.M."/>
            <person name="Schmutz J."/>
            <person name="Jabbour D."/>
            <person name="Luo H."/>
            <person name="Baker S.E."/>
            <person name="Pisabarro A.G."/>
            <person name="Walton J.D."/>
            <person name="Blanchette R.A."/>
            <person name="Henrissat B."/>
            <person name="Martin F."/>
            <person name="Cullen D."/>
            <person name="Hibbett D.S."/>
            <person name="Grigoriev I.V."/>
        </authorList>
    </citation>
    <scope>NUCLEOTIDE SEQUENCE [LARGE SCALE GENOMIC DNA]</scope>
    <source>
        <strain evidence="13">MUCL 33604</strain>
    </source>
</reference>
<evidence type="ECO:0000256" key="7">
    <source>
        <dbReference type="ARBA" id="ARBA00022801"/>
    </source>
</evidence>
<evidence type="ECO:0000259" key="11">
    <source>
        <dbReference type="Pfam" id="PF26410"/>
    </source>
</evidence>
<evidence type="ECO:0000256" key="2">
    <source>
        <dbReference type="ARBA" id="ARBA00004613"/>
    </source>
</evidence>
<dbReference type="Proteomes" id="UP000027265">
    <property type="component" value="Unassembled WGS sequence"/>
</dbReference>
<evidence type="ECO:0000256" key="6">
    <source>
        <dbReference type="ARBA" id="ARBA00022729"/>
    </source>
</evidence>
<dbReference type="InterPro" id="IPR001547">
    <property type="entry name" value="Glyco_hydro_5"/>
</dbReference>
<comment type="subcellular location">
    <subcellularLocation>
        <location evidence="2">Secreted</location>
    </subcellularLocation>
</comment>
<evidence type="ECO:0000256" key="1">
    <source>
        <dbReference type="ARBA" id="ARBA00001678"/>
    </source>
</evidence>
<evidence type="ECO:0000256" key="10">
    <source>
        <dbReference type="SAM" id="SignalP"/>
    </source>
</evidence>
<dbReference type="GO" id="GO:0005576">
    <property type="term" value="C:extracellular region"/>
    <property type="evidence" value="ECO:0007669"/>
    <property type="project" value="UniProtKB-SubCell"/>
</dbReference>
<dbReference type="SUPFAM" id="SSF51445">
    <property type="entry name" value="(Trans)glycosidases"/>
    <property type="match status" value="1"/>
</dbReference>
<dbReference type="PANTHER" id="PTHR31451:SF39">
    <property type="entry name" value="MANNAN ENDO-1,4-BETA-MANNOSIDASE 1"/>
    <property type="match status" value="1"/>
</dbReference>
<organism evidence="12 13">
    <name type="scientific">Jaapia argillacea MUCL 33604</name>
    <dbReference type="NCBI Taxonomy" id="933084"/>
    <lineage>
        <taxon>Eukaryota</taxon>
        <taxon>Fungi</taxon>
        <taxon>Dikarya</taxon>
        <taxon>Basidiomycota</taxon>
        <taxon>Agaricomycotina</taxon>
        <taxon>Agaricomycetes</taxon>
        <taxon>Agaricomycetidae</taxon>
        <taxon>Jaapiales</taxon>
        <taxon>Jaapiaceae</taxon>
        <taxon>Jaapia</taxon>
    </lineage>
</organism>
<feature type="compositionally biased region" description="Polar residues" evidence="9">
    <location>
        <begin position="450"/>
        <end position="467"/>
    </location>
</feature>
<proteinExistence type="inferred from homology"/>
<feature type="chain" id="PRO_5001643322" description="mannan endo-1,4-beta-mannosidase" evidence="10">
    <location>
        <begin position="22"/>
        <end position="467"/>
    </location>
</feature>
<evidence type="ECO:0000313" key="13">
    <source>
        <dbReference type="Proteomes" id="UP000027265"/>
    </source>
</evidence>
<dbReference type="Gene3D" id="3.20.20.80">
    <property type="entry name" value="Glycosidases"/>
    <property type="match status" value="1"/>
</dbReference>
<evidence type="ECO:0000256" key="3">
    <source>
        <dbReference type="ARBA" id="ARBA00005641"/>
    </source>
</evidence>
<feature type="signal peptide" evidence="10">
    <location>
        <begin position="1"/>
        <end position="21"/>
    </location>
</feature>
<gene>
    <name evidence="12" type="ORF">JAAARDRAFT_197520</name>
</gene>
<sequence>MFMRLLTPVLLALGLVNRAAGTGVDSGFVTASQGEFFLDTRTFRHYGTNAYWLNMVTDEDLDFTFLNIAGAGYTVVRTWAFNDVSQKPASGTFFQTLQGGTAIINDGPDGLQRLDKVVATANKYGLKLLLTLTNNWNPQHAQSSTSIARMRRNNNALPRGFLSNDYGGMDLYVSSFHAGGTHDLFYTDSTIITAFKKYTATIVNRYLNDSTILGWELANDPRCSSTVPASSSCNTSTITKWVAMMSSYIKSLDSCHLVTAGDSGFYCLGCPKIYAPSSVLPQASSNRTGSAFDGSYGVDTQDIISVPTIDFGSFQFFPDQMQTYASKTPNFAIDSLGHGISWVSDHSDTGGSVNKPVTLTAYGIVTKQSWDNFVPVNGTAPTPGGLSTGSGGVEVFQRDFGTISWSSIGLNGHIWGILEYQWAGNDLTGTSSKRQTAHPPPNDGYANYAGPNSQTVANLMGTSNSPS</sequence>
<keyword evidence="5" id="KW-0964">Secreted</keyword>
<keyword evidence="6 10" id="KW-0732">Signal</keyword>
<name>A0A067PPY4_9AGAM</name>
<feature type="domain" description="Glycoside hydrolase family 5" evidence="11">
    <location>
        <begin position="27"/>
        <end position="264"/>
    </location>
</feature>
<dbReference type="InterPro" id="IPR045053">
    <property type="entry name" value="MAN-like"/>
</dbReference>
<accession>A0A067PPY4</accession>
<dbReference type="GO" id="GO:0016985">
    <property type="term" value="F:mannan endo-1,4-beta-mannosidase activity"/>
    <property type="evidence" value="ECO:0007669"/>
    <property type="project" value="UniProtKB-EC"/>
</dbReference>